<evidence type="ECO:0000313" key="1">
    <source>
        <dbReference type="EMBL" id="KAI4308628.1"/>
    </source>
</evidence>
<proteinExistence type="predicted"/>
<dbReference type="Proteomes" id="UP000828941">
    <property type="component" value="Chromosome 12"/>
</dbReference>
<accession>A0ACB9LG79</accession>
<organism evidence="1 2">
    <name type="scientific">Bauhinia variegata</name>
    <name type="common">Purple orchid tree</name>
    <name type="synonym">Phanera variegata</name>
    <dbReference type="NCBI Taxonomy" id="167791"/>
    <lineage>
        <taxon>Eukaryota</taxon>
        <taxon>Viridiplantae</taxon>
        <taxon>Streptophyta</taxon>
        <taxon>Embryophyta</taxon>
        <taxon>Tracheophyta</taxon>
        <taxon>Spermatophyta</taxon>
        <taxon>Magnoliopsida</taxon>
        <taxon>eudicotyledons</taxon>
        <taxon>Gunneridae</taxon>
        <taxon>Pentapetalae</taxon>
        <taxon>rosids</taxon>
        <taxon>fabids</taxon>
        <taxon>Fabales</taxon>
        <taxon>Fabaceae</taxon>
        <taxon>Cercidoideae</taxon>
        <taxon>Cercideae</taxon>
        <taxon>Bauhiniinae</taxon>
        <taxon>Bauhinia</taxon>
    </lineage>
</organism>
<sequence>MDSITEEEIAEPVSPTGESFNTSLLCAYVLGFLESEVPLDDSQTVYLLKNVFLPINPRFSSIMVRDENGKMMWKRVQVKLEDHIKVPVFPSSQSTNSELYDQYFDEYISKIMMERTPQNKPLWEIHVIKYPTTSAAGTVIFKLHHSLGDGYSLMGALLSCLQRADDPSLPLSFPTRKPSEPQPSKGIFFKRFSSIVSSFSNSFSDFVWSILKSRMIEDDETPIRNGEGGAEFQPCVLNNISISLEQIKEIKSKLGVTINDVITGMIFYGIRLYMQELDFKEKTANSTALVLLNTRNIGGYQSIQEMMKTDSKSPWGNYISFLHVPIPTLSKDRLSNPLRFVKKAHEIIKKKRRSFSVFLVGWLLEMEMKLRGREVAAKHMYGTMRKSSVIISNLVGPVERMALANHPVKGFYFTVMGTPECIGITVISYVETVRITLKTQKGFIEEKKLRSCMEKAFEVLYKEAMERK</sequence>
<keyword evidence="2" id="KW-1185">Reference proteome</keyword>
<reference evidence="1 2" key="1">
    <citation type="journal article" date="2022" name="DNA Res.">
        <title>Chromosomal-level genome assembly of the orchid tree Bauhinia variegata (Leguminosae; Cercidoideae) supports the allotetraploid origin hypothesis of Bauhinia.</title>
        <authorList>
            <person name="Zhong Y."/>
            <person name="Chen Y."/>
            <person name="Zheng D."/>
            <person name="Pang J."/>
            <person name="Liu Y."/>
            <person name="Luo S."/>
            <person name="Meng S."/>
            <person name="Qian L."/>
            <person name="Wei D."/>
            <person name="Dai S."/>
            <person name="Zhou R."/>
        </authorList>
    </citation>
    <scope>NUCLEOTIDE SEQUENCE [LARGE SCALE GENOMIC DNA]</scope>
    <source>
        <strain evidence="1">BV-YZ2020</strain>
    </source>
</reference>
<evidence type="ECO:0000313" key="2">
    <source>
        <dbReference type="Proteomes" id="UP000828941"/>
    </source>
</evidence>
<name>A0ACB9LG79_BAUVA</name>
<dbReference type="EMBL" id="CM039437">
    <property type="protein sequence ID" value="KAI4308628.1"/>
    <property type="molecule type" value="Genomic_DNA"/>
</dbReference>
<gene>
    <name evidence="1" type="ORF">L6164_031684</name>
</gene>
<protein>
    <submittedName>
        <fullName evidence="1">Uncharacterized protein</fullName>
    </submittedName>
</protein>
<comment type="caution">
    <text evidence="1">The sequence shown here is derived from an EMBL/GenBank/DDBJ whole genome shotgun (WGS) entry which is preliminary data.</text>
</comment>